<feature type="non-terminal residue" evidence="3">
    <location>
        <position position="1"/>
    </location>
</feature>
<accession>K1TFP0</accession>
<gene>
    <name evidence="3" type="ORF">OBE_10214</name>
</gene>
<dbReference type="Pfam" id="PF01180">
    <property type="entry name" value="DHO_dh"/>
    <property type="match status" value="1"/>
</dbReference>
<comment type="caution">
    <text evidence="3">The sequence shown here is derived from an EMBL/GenBank/DDBJ whole genome shotgun (WGS) entry which is preliminary data.</text>
</comment>
<proteinExistence type="predicted"/>
<dbReference type="AlphaFoldDB" id="K1TFP0"/>
<organism evidence="3">
    <name type="scientific">human gut metagenome</name>
    <dbReference type="NCBI Taxonomy" id="408170"/>
    <lineage>
        <taxon>unclassified sequences</taxon>
        <taxon>metagenomes</taxon>
        <taxon>organismal metagenomes</taxon>
    </lineage>
</organism>
<protein>
    <submittedName>
        <fullName evidence="3">Dihydroorotate dehydrogenase, classes 1 and 2</fullName>
    </submittedName>
</protein>
<dbReference type="SUPFAM" id="SSF51395">
    <property type="entry name" value="FMN-linked oxidoreductases"/>
    <property type="match status" value="1"/>
</dbReference>
<keyword evidence="1" id="KW-0560">Oxidoreductase</keyword>
<dbReference type="GO" id="GO:0005737">
    <property type="term" value="C:cytoplasm"/>
    <property type="evidence" value="ECO:0007669"/>
    <property type="project" value="InterPro"/>
</dbReference>
<feature type="domain" description="Dihydroorotate dehydrogenase catalytic" evidence="2">
    <location>
        <begin position="4"/>
        <end position="40"/>
    </location>
</feature>
<dbReference type="GO" id="GO:0016627">
    <property type="term" value="F:oxidoreductase activity, acting on the CH-CH group of donors"/>
    <property type="evidence" value="ECO:0007669"/>
    <property type="project" value="InterPro"/>
</dbReference>
<evidence type="ECO:0000259" key="2">
    <source>
        <dbReference type="Pfam" id="PF01180"/>
    </source>
</evidence>
<dbReference type="EMBL" id="AJWZ01007039">
    <property type="protein sequence ID" value="EKC58041.1"/>
    <property type="molecule type" value="Genomic_DNA"/>
</dbReference>
<sequence>DTDVAIIEMNISCPNVKHGGLAFGTDPKVVNELTSDSKKTLQRNRLL</sequence>
<evidence type="ECO:0000313" key="3">
    <source>
        <dbReference type="EMBL" id="EKC58041.1"/>
    </source>
</evidence>
<reference evidence="3" key="1">
    <citation type="journal article" date="2013" name="Environ. Microbiol.">
        <title>Microbiota from the distal guts of lean and obese adolescents exhibit partial functional redundancy besides clear differences in community structure.</title>
        <authorList>
            <person name="Ferrer M."/>
            <person name="Ruiz A."/>
            <person name="Lanza F."/>
            <person name="Haange S.B."/>
            <person name="Oberbach A."/>
            <person name="Till H."/>
            <person name="Bargiela R."/>
            <person name="Campoy C."/>
            <person name="Segura M.T."/>
            <person name="Richter M."/>
            <person name="von Bergen M."/>
            <person name="Seifert J."/>
            <person name="Suarez A."/>
        </authorList>
    </citation>
    <scope>NUCLEOTIDE SEQUENCE</scope>
</reference>
<dbReference type="InterPro" id="IPR005720">
    <property type="entry name" value="Dihydroorotate_DH_cat"/>
</dbReference>
<evidence type="ECO:0000256" key="1">
    <source>
        <dbReference type="ARBA" id="ARBA00023002"/>
    </source>
</evidence>
<dbReference type="Gene3D" id="3.20.20.70">
    <property type="entry name" value="Aldolase class I"/>
    <property type="match status" value="1"/>
</dbReference>
<name>K1TFP0_9ZZZZ</name>
<dbReference type="InterPro" id="IPR013785">
    <property type="entry name" value="Aldolase_TIM"/>
</dbReference>